<keyword evidence="2" id="KW-1185">Reference proteome</keyword>
<dbReference type="AlphaFoldDB" id="A0AAN8YP62"/>
<protein>
    <submittedName>
        <fullName evidence="1">Uncharacterized protein</fullName>
    </submittedName>
</protein>
<reference evidence="1 2" key="1">
    <citation type="submission" date="2024-02" db="EMBL/GenBank/DDBJ databases">
        <title>de novo genome assembly of Solanum bulbocastanum strain 11H21.</title>
        <authorList>
            <person name="Hosaka A.J."/>
        </authorList>
    </citation>
    <scope>NUCLEOTIDE SEQUENCE [LARGE SCALE GENOMIC DNA]</scope>
    <source>
        <tissue evidence="1">Young leaves</tissue>
    </source>
</reference>
<evidence type="ECO:0000313" key="2">
    <source>
        <dbReference type="Proteomes" id="UP001371456"/>
    </source>
</evidence>
<organism evidence="1 2">
    <name type="scientific">Solanum bulbocastanum</name>
    <name type="common">Wild potato</name>
    <dbReference type="NCBI Taxonomy" id="147425"/>
    <lineage>
        <taxon>Eukaryota</taxon>
        <taxon>Viridiplantae</taxon>
        <taxon>Streptophyta</taxon>
        <taxon>Embryophyta</taxon>
        <taxon>Tracheophyta</taxon>
        <taxon>Spermatophyta</taxon>
        <taxon>Magnoliopsida</taxon>
        <taxon>eudicotyledons</taxon>
        <taxon>Gunneridae</taxon>
        <taxon>Pentapetalae</taxon>
        <taxon>asterids</taxon>
        <taxon>lamiids</taxon>
        <taxon>Solanales</taxon>
        <taxon>Solanaceae</taxon>
        <taxon>Solanoideae</taxon>
        <taxon>Solaneae</taxon>
        <taxon>Solanum</taxon>
    </lineage>
</organism>
<evidence type="ECO:0000313" key="1">
    <source>
        <dbReference type="EMBL" id="KAK6802755.1"/>
    </source>
</evidence>
<dbReference type="EMBL" id="JBANQN010000001">
    <property type="protein sequence ID" value="KAK6802755.1"/>
    <property type="molecule type" value="Genomic_DNA"/>
</dbReference>
<name>A0AAN8YP62_SOLBU</name>
<proteinExistence type="predicted"/>
<sequence length="43" mass="4924">MCVTVFAKDYKLFYRNIQEEWVGRCGLDGGDTADCLVCHMCTM</sequence>
<comment type="caution">
    <text evidence="1">The sequence shown here is derived from an EMBL/GenBank/DDBJ whole genome shotgun (WGS) entry which is preliminary data.</text>
</comment>
<dbReference type="Proteomes" id="UP001371456">
    <property type="component" value="Unassembled WGS sequence"/>
</dbReference>
<gene>
    <name evidence="1" type="ORF">RDI58_000538</name>
</gene>
<accession>A0AAN8YP62</accession>